<proteinExistence type="predicted"/>
<evidence type="ECO:0000313" key="2">
    <source>
        <dbReference type="Proteomes" id="UP000321685"/>
    </source>
</evidence>
<dbReference type="Pfam" id="PF06348">
    <property type="entry name" value="DUF1059"/>
    <property type="match status" value="1"/>
</dbReference>
<evidence type="ECO:0000313" key="1">
    <source>
        <dbReference type="EMBL" id="GEL24793.1"/>
    </source>
</evidence>
<reference evidence="1 2" key="1">
    <citation type="submission" date="2019-07" db="EMBL/GenBank/DDBJ databases">
        <title>Whole genome shotgun sequence of Pseudonocardia sulfidoxydans NBRC 16205.</title>
        <authorList>
            <person name="Hosoyama A."/>
            <person name="Uohara A."/>
            <person name="Ohji S."/>
            <person name="Ichikawa N."/>
        </authorList>
    </citation>
    <scope>NUCLEOTIDE SEQUENCE [LARGE SCALE GENOMIC DNA]</scope>
    <source>
        <strain evidence="1 2">NBRC 16205</strain>
    </source>
</reference>
<dbReference type="Proteomes" id="UP000321685">
    <property type="component" value="Unassembled WGS sequence"/>
</dbReference>
<keyword evidence="2" id="KW-1185">Reference proteome</keyword>
<dbReference type="RefSeq" id="WP_147110046.1">
    <property type="nucleotide sequence ID" value="NZ_BJVJ01000040.1"/>
</dbReference>
<sequence length="164" mass="18061">MARVTLDCRSVPSESNCSLTISGEPDEVLRAAAAHAVDVHGHVDDDELREGLRTALSEAAALDLEPGAFVQLIEFSTDRMEGFRDLEQQWLDEIGSDRTAVWGVVGVDRSEPRRFVQVVAFPDAEQAAANSKHPATGRIAEQLRAMCDGEPVFRDLDVREVRVF</sequence>
<dbReference type="InterPro" id="IPR009409">
    <property type="entry name" value="DUF1059"/>
</dbReference>
<accession>A0A511DKI7</accession>
<protein>
    <recommendedName>
        <fullName evidence="3">DUF1059 domain-containing protein</fullName>
    </recommendedName>
</protein>
<dbReference type="OrthoDB" id="9182871at2"/>
<comment type="caution">
    <text evidence="1">The sequence shown here is derived from an EMBL/GenBank/DDBJ whole genome shotgun (WGS) entry which is preliminary data.</text>
</comment>
<evidence type="ECO:0008006" key="3">
    <source>
        <dbReference type="Google" id="ProtNLM"/>
    </source>
</evidence>
<name>A0A511DKI7_9PSEU</name>
<dbReference type="AlphaFoldDB" id="A0A511DKI7"/>
<organism evidence="1 2">
    <name type="scientific">Pseudonocardia sulfidoxydans NBRC 16205</name>
    <dbReference type="NCBI Taxonomy" id="1223511"/>
    <lineage>
        <taxon>Bacteria</taxon>
        <taxon>Bacillati</taxon>
        <taxon>Actinomycetota</taxon>
        <taxon>Actinomycetes</taxon>
        <taxon>Pseudonocardiales</taxon>
        <taxon>Pseudonocardiaceae</taxon>
        <taxon>Pseudonocardia</taxon>
    </lineage>
</organism>
<dbReference type="EMBL" id="BJVJ01000040">
    <property type="protein sequence ID" value="GEL24793.1"/>
    <property type="molecule type" value="Genomic_DNA"/>
</dbReference>
<gene>
    <name evidence="1" type="ORF">PSU4_37470</name>
</gene>